<feature type="repeat" description="WD" evidence="3">
    <location>
        <begin position="99"/>
        <end position="140"/>
    </location>
</feature>
<reference evidence="5" key="1">
    <citation type="journal article" date="2023" name="PhytoFront">
        <title>Draft Genome Resources of Seven Strains of Tilletia horrida, Causal Agent of Kernel Smut of Rice.</title>
        <authorList>
            <person name="Khanal S."/>
            <person name="Antony Babu S."/>
            <person name="Zhou X.G."/>
        </authorList>
    </citation>
    <scope>NUCLEOTIDE SEQUENCE</scope>
    <source>
        <strain evidence="5">TX3</strain>
    </source>
</reference>
<evidence type="ECO:0000313" key="6">
    <source>
        <dbReference type="Proteomes" id="UP001176521"/>
    </source>
</evidence>
<comment type="caution">
    <text evidence="5">The sequence shown here is derived from an EMBL/GenBank/DDBJ whole genome shotgun (WGS) entry which is preliminary data.</text>
</comment>
<evidence type="ECO:0000256" key="2">
    <source>
        <dbReference type="ARBA" id="ARBA00022737"/>
    </source>
</evidence>
<dbReference type="Proteomes" id="UP001176521">
    <property type="component" value="Unassembled WGS sequence"/>
</dbReference>
<feature type="region of interest" description="Disordered" evidence="4">
    <location>
        <begin position="1"/>
        <end position="26"/>
    </location>
</feature>
<organism evidence="5 6">
    <name type="scientific">Tilletia horrida</name>
    <dbReference type="NCBI Taxonomy" id="155126"/>
    <lineage>
        <taxon>Eukaryota</taxon>
        <taxon>Fungi</taxon>
        <taxon>Dikarya</taxon>
        <taxon>Basidiomycota</taxon>
        <taxon>Ustilaginomycotina</taxon>
        <taxon>Exobasidiomycetes</taxon>
        <taxon>Tilletiales</taxon>
        <taxon>Tilletiaceae</taxon>
        <taxon>Tilletia</taxon>
    </lineage>
</organism>
<gene>
    <name evidence="5" type="primary">BUB3</name>
    <name evidence="5" type="ORF">OC842_000657</name>
</gene>
<evidence type="ECO:0000256" key="4">
    <source>
        <dbReference type="SAM" id="MobiDB-lite"/>
    </source>
</evidence>
<dbReference type="EMBL" id="JAPDMQ010000019">
    <property type="protein sequence ID" value="KAK0540083.1"/>
    <property type="molecule type" value="Genomic_DNA"/>
</dbReference>
<evidence type="ECO:0000313" key="5">
    <source>
        <dbReference type="EMBL" id="KAK0540083.1"/>
    </source>
</evidence>
<accession>A0AAN6JPB0</accession>
<evidence type="ECO:0000256" key="1">
    <source>
        <dbReference type="ARBA" id="ARBA00022574"/>
    </source>
</evidence>
<keyword evidence="2" id="KW-0677">Repeat</keyword>
<dbReference type="InterPro" id="IPR001680">
    <property type="entry name" value="WD40_rpt"/>
</dbReference>
<dbReference type="InterPro" id="IPR036322">
    <property type="entry name" value="WD40_repeat_dom_sf"/>
</dbReference>
<dbReference type="PROSITE" id="PS50294">
    <property type="entry name" value="WD_REPEATS_REGION"/>
    <property type="match status" value="1"/>
</dbReference>
<dbReference type="AlphaFoldDB" id="A0AAN6JPB0"/>
<dbReference type="SUPFAM" id="SSF50978">
    <property type="entry name" value="WD40 repeat-like"/>
    <property type="match status" value="1"/>
</dbReference>
<dbReference type="InterPro" id="IPR015943">
    <property type="entry name" value="WD40/YVTN_repeat-like_dom_sf"/>
</dbReference>
<evidence type="ECO:0000256" key="3">
    <source>
        <dbReference type="PROSITE-ProRule" id="PRU00221"/>
    </source>
</evidence>
<dbReference type="PANTHER" id="PTHR10971">
    <property type="entry name" value="MRNA EXPORT FACTOR AND BUB3"/>
    <property type="match status" value="1"/>
</dbReference>
<dbReference type="Pfam" id="PF00400">
    <property type="entry name" value="WD40"/>
    <property type="match status" value="1"/>
</dbReference>
<keyword evidence="1 3" id="KW-0853">WD repeat</keyword>
<dbReference type="PROSITE" id="PS50082">
    <property type="entry name" value="WD_REPEATS_2"/>
    <property type="match status" value="1"/>
</dbReference>
<dbReference type="SMART" id="SM00320">
    <property type="entry name" value="WD40"/>
    <property type="match status" value="5"/>
</dbReference>
<name>A0AAN6JPB0_9BASI</name>
<keyword evidence="6" id="KW-1185">Reference proteome</keyword>
<sequence length="377" mass="41136">MELELPSPPSQPISALAFSTDPPGSEGSERLLVASWDKSVTLYDLAHAKTGEDVKLLQSWAHEAPVLDVCWVGRDVAASGGVDRRVRLLDTKTGTSEIIGKHDMPVSRIRYSAETKLLITGSWDRTLKVWDPASRKLLRTISLGEKVLAMDITRPSVPTTLPQVDSTPRLVVGLTSRKVNIYNLNRWAEAADRELAGISTTEEDWVSEESRESSLKFMFKDARCMPDGSGFAMSSVEGRVSVDFFNPSDEVQAKKYAFKCHRQPGEDGIDTVFPINALAFHPRHGSFATLGGDAIVLVWDPFGKRRIRVYPKYPAALSAGDFSADGKWLAMATGAEGVSDDGDGDVMSASVVKGPVTIVVRRVGDETKPKTSKSRKA</sequence>
<dbReference type="Gene3D" id="2.130.10.10">
    <property type="entry name" value="YVTN repeat-like/Quinoprotein amine dehydrogenase"/>
    <property type="match status" value="1"/>
</dbReference>
<proteinExistence type="predicted"/>
<protein>
    <submittedName>
        <fullName evidence="5">Mitotic spindle checkpoint protein Bub3</fullName>
    </submittedName>
</protein>
<feature type="compositionally biased region" description="Pro residues" evidence="4">
    <location>
        <begin position="1"/>
        <end position="11"/>
    </location>
</feature>